<feature type="compositionally biased region" description="Low complexity" evidence="1">
    <location>
        <begin position="468"/>
        <end position="497"/>
    </location>
</feature>
<dbReference type="InterPro" id="IPR027968">
    <property type="entry name" value="JHY"/>
</dbReference>
<feature type="compositionally biased region" description="Polar residues" evidence="1">
    <location>
        <begin position="256"/>
        <end position="271"/>
    </location>
</feature>
<feature type="compositionally biased region" description="Low complexity" evidence="1">
    <location>
        <begin position="122"/>
        <end position="145"/>
    </location>
</feature>
<name>I7MLG0_TETTS</name>
<feature type="compositionally biased region" description="Polar residues" evidence="1">
    <location>
        <begin position="55"/>
        <end position="65"/>
    </location>
</feature>
<dbReference type="RefSeq" id="XP_001022274.2">
    <property type="nucleotide sequence ID" value="XM_001022274.3"/>
</dbReference>
<organism evidence="2 3">
    <name type="scientific">Tetrahymena thermophila (strain SB210)</name>
    <dbReference type="NCBI Taxonomy" id="312017"/>
    <lineage>
        <taxon>Eukaryota</taxon>
        <taxon>Sar</taxon>
        <taxon>Alveolata</taxon>
        <taxon>Ciliophora</taxon>
        <taxon>Intramacronucleata</taxon>
        <taxon>Oligohymenophorea</taxon>
        <taxon>Hymenostomatida</taxon>
        <taxon>Tetrahymenina</taxon>
        <taxon>Tetrahymenidae</taxon>
        <taxon>Tetrahymena</taxon>
    </lineage>
</organism>
<dbReference type="KEGG" id="tet:TTHERM_00502200"/>
<feature type="region of interest" description="Disordered" evidence="1">
    <location>
        <begin position="409"/>
        <end position="507"/>
    </location>
</feature>
<dbReference type="Proteomes" id="UP000009168">
    <property type="component" value="Unassembled WGS sequence"/>
</dbReference>
<evidence type="ECO:0000313" key="2">
    <source>
        <dbReference type="EMBL" id="EAS02029.2"/>
    </source>
</evidence>
<dbReference type="HOGENOM" id="CLU_516322_0_0_1"/>
<accession>I7MLG0</accession>
<feature type="region of interest" description="Disordered" evidence="1">
    <location>
        <begin position="162"/>
        <end position="202"/>
    </location>
</feature>
<feature type="compositionally biased region" description="Polar residues" evidence="1">
    <location>
        <begin position="409"/>
        <end position="422"/>
    </location>
</feature>
<feature type="compositionally biased region" description="Polar residues" evidence="1">
    <location>
        <begin position="171"/>
        <end position="190"/>
    </location>
</feature>
<feature type="compositionally biased region" description="Polar residues" evidence="1">
    <location>
        <begin position="1"/>
        <end position="16"/>
    </location>
</feature>
<feature type="compositionally biased region" description="Low complexity" evidence="1">
    <location>
        <begin position="66"/>
        <end position="84"/>
    </location>
</feature>
<reference evidence="3" key="1">
    <citation type="journal article" date="2006" name="PLoS Biol.">
        <title>Macronuclear genome sequence of the ciliate Tetrahymena thermophila, a model eukaryote.</title>
        <authorList>
            <person name="Eisen J.A."/>
            <person name="Coyne R.S."/>
            <person name="Wu M."/>
            <person name="Wu D."/>
            <person name="Thiagarajan M."/>
            <person name="Wortman J.R."/>
            <person name="Badger J.H."/>
            <person name="Ren Q."/>
            <person name="Amedeo P."/>
            <person name="Jones K.M."/>
            <person name="Tallon L.J."/>
            <person name="Delcher A.L."/>
            <person name="Salzberg S.L."/>
            <person name="Silva J.C."/>
            <person name="Haas B.J."/>
            <person name="Majoros W.H."/>
            <person name="Farzad M."/>
            <person name="Carlton J.M."/>
            <person name="Smith R.K. Jr."/>
            <person name="Garg J."/>
            <person name="Pearlman R.E."/>
            <person name="Karrer K.M."/>
            <person name="Sun L."/>
            <person name="Manning G."/>
            <person name="Elde N.C."/>
            <person name="Turkewitz A.P."/>
            <person name="Asai D.J."/>
            <person name="Wilkes D.E."/>
            <person name="Wang Y."/>
            <person name="Cai H."/>
            <person name="Collins K."/>
            <person name="Stewart B.A."/>
            <person name="Lee S.R."/>
            <person name="Wilamowska K."/>
            <person name="Weinberg Z."/>
            <person name="Ruzzo W.L."/>
            <person name="Wloga D."/>
            <person name="Gaertig J."/>
            <person name="Frankel J."/>
            <person name="Tsao C.-C."/>
            <person name="Gorovsky M.A."/>
            <person name="Keeling P.J."/>
            <person name="Waller R.F."/>
            <person name="Patron N.J."/>
            <person name="Cherry J.M."/>
            <person name="Stover N.A."/>
            <person name="Krieger C.J."/>
            <person name="del Toro C."/>
            <person name="Ryder H.F."/>
            <person name="Williamson S.C."/>
            <person name="Barbeau R.A."/>
            <person name="Hamilton E.P."/>
            <person name="Orias E."/>
        </authorList>
    </citation>
    <scope>NUCLEOTIDE SEQUENCE [LARGE SCALE GENOMIC DNA]</scope>
    <source>
        <strain evidence="3">SB210</strain>
    </source>
</reference>
<gene>
    <name evidence="2" type="ORF">TTHERM_00502200</name>
</gene>
<evidence type="ECO:0000256" key="1">
    <source>
        <dbReference type="SAM" id="MobiDB-lite"/>
    </source>
</evidence>
<feature type="compositionally biased region" description="Polar residues" evidence="1">
    <location>
        <begin position="106"/>
        <end position="120"/>
    </location>
</feature>
<sequence>MSSFQERFKGKTSTISKEGVIPSLDKPPVSKGYIQKDLSIQQQDRYQGINDYPQKANNQNNSSRGIQSTSSNPSTNTPISNSNQASGSKNNQQYVKAYGSEGVVLNKQQQSNSNFSTRSEQSNKSKISISQKLQYQQQQNDPYKQTNPFNLDIIQLMAGGGNLQQNQNQNSRDNIGSNNHQQYFSDNNIGQLNKSNQRQNSNNLQNYHASSHLNIQNNGLNDIINISNDDTSTNSKLKGQARGSKSSAYTLEKNTKIQPNQANLPNQNSYHNPYTNYNPYTLDAIENINQNPGKNQKNSSSPDIQRQNRILKQQQNNLYNQEQEANVYIQSYVPSFAQHQSTDNSRQQQQQQNIINNNLNNSKKSQSIEYPVVLQQRGGLGANIGTDDWKQKKDLQDKKLEYSNQVKYFNQQQLTNLPPSNQRKPKQKEEEKKISSRDKALEFSKNIPKPKAKTDKQFTEESSNTKQSNNFYNNPNRYSNDSSPSNQTNTIQSQNSNGYSTKQYESDLESLERQHLEYLNKIEQLNMN</sequence>
<feature type="region of interest" description="Disordered" evidence="1">
    <location>
        <begin position="50"/>
        <end position="89"/>
    </location>
</feature>
<feature type="region of interest" description="Disordered" evidence="1">
    <location>
        <begin position="256"/>
        <end position="278"/>
    </location>
</feature>
<dbReference type="InParanoid" id="I7MLG0"/>
<feature type="region of interest" description="Disordered" evidence="1">
    <location>
        <begin position="105"/>
        <end position="146"/>
    </location>
</feature>
<keyword evidence="3" id="KW-1185">Reference proteome</keyword>
<feature type="compositionally biased region" description="Low complexity" evidence="1">
    <location>
        <begin position="191"/>
        <end position="202"/>
    </location>
</feature>
<protein>
    <submittedName>
        <fullName evidence="2">Uncharacterized protein</fullName>
    </submittedName>
</protein>
<feature type="compositionally biased region" description="Basic and acidic residues" evidence="1">
    <location>
        <begin position="427"/>
        <end position="442"/>
    </location>
</feature>
<dbReference type="Pfam" id="PF15261">
    <property type="entry name" value="JHY"/>
    <property type="match status" value="1"/>
</dbReference>
<dbReference type="AlphaFoldDB" id="I7MLG0"/>
<feature type="region of interest" description="Disordered" evidence="1">
    <location>
        <begin position="1"/>
        <end position="34"/>
    </location>
</feature>
<dbReference type="EMBL" id="GG662548">
    <property type="protein sequence ID" value="EAS02029.2"/>
    <property type="molecule type" value="Genomic_DNA"/>
</dbReference>
<dbReference type="GeneID" id="7825622"/>
<proteinExistence type="predicted"/>
<evidence type="ECO:0000313" key="3">
    <source>
        <dbReference type="Proteomes" id="UP000009168"/>
    </source>
</evidence>